<protein>
    <submittedName>
        <fullName evidence="1">Uncharacterized protein</fullName>
    </submittedName>
</protein>
<accession>A0ACC2SS71</accession>
<evidence type="ECO:0000313" key="2">
    <source>
        <dbReference type="Proteomes" id="UP001165960"/>
    </source>
</evidence>
<organism evidence="1 2">
    <name type="scientific">Entomophthora muscae</name>
    <dbReference type="NCBI Taxonomy" id="34485"/>
    <lineage>
        <taxon>Eukaryota</taxon>
        <taxon>Fungi</taxon>
        <taxon>Fungi incertae sedis</taxon>
        <taxon>Zoopagomycota</taxon>
        <taxon>Entomophthoromycotina</taxon>
        <taxon>Entomophthoromycetes</taxon>
        <taxon>Entomophthorales</taxon>
        <taxon>Entomophthoraceae</taxon>
        <taxon>Entomophthora</taxon>
    </lineage>
</organism>
<proteinExistence type="predicted"/>
<name>A0ACC2SS71_9FUNG</name>
<comment type="caution">
    <text evidence="1">The sequence shown here is derived from an EMBL/GenBank/DDBJ whole genome shotgun (WGS) entry which is preliminary data.</text>
</comment>
<dbReference type="EMBL" id="QTSX02004366">
    <property type="protein sequence ID" value="KAJ9065244.1"/>
    <property type="molecule type" value="Genomic_DNA"/>
</dbReference>
<reference evidence="1" key="1">
    <citation type="submission" date="2022-04" db="EMBL/GenBank/DDBJ databases">
        <title>Genome of the entomopathogenic fungus Entomophthora muscae.</title>
        <authorList>
            <person name="Elya C."/>
            <person name="Lovett B.R."/>
            <person name="Lee E."/>
            <person name="Macias A.M."/>
            <person name="Hajek A.E."/>
            <person name="De Bivort B.L."/>
            <person name="Kasson M.T."/>
            <person name="De Fine Licht H.H."/>
            <person name="Stajich J.E."/>
        </authorList>
    </citation>
    <scope>NUCLEOTIDE SEQUENCE</scope>
    <source>
        <strain evidence="1">Berkeley</strain>
    </source>
</reference>
<evidence type="ECO:0000313" key="1">
    <source>
        <dbReference type="EMBL" id="KAJ9065244.1"/>
    </source>
</evidence>
<dbReference type="Proteomes" id="UP001165960">
    <property type="component" value="Unassembled WGS sequence"/>
</dbReference>
<sequence length="75" mass="8115">MDMSPTKAEQTAANAKAETSPGSLPTPVVLGLRTHPKENDRPQTPEKSPQGFPGSSARRERSTQNTWAFSPPELL</sequence>
<keyword evidence="2" id="KW-1185">Reference proteome</keyword>
<gene>
    <name evidence="1" type="ORF">DSO57_1021699</name>
</gene>